<comment type="caution">
    <text evidence="2">The sequence shown here is derived from an EMBL/GenBank/DDBJ whole genome shotgun (WGS) entry which is preliminary data.</text>
</comment>
<dbReference type="EMBL" id="JAWHQM010000044">
    <property type="protein sequence ID" value="KAK5634769.1"/>
    <property type="molecule type" value="Genomic_DNA"/>
</dbReference>
<evidence type="ECO:0000313" key="3">
    <source>
        <dbReference type="Proteomes" id="UP001305414"/>
    </source>
</evidence>
<dbReference type="AlphaFoldDB" id="A0AAN7V1H5"/>
<organism evidence="2 3">
    <name type="scientific">Xylaria bambusicola</name>
    <dbReference type="NCBI Taxonomy" id="326684"/>
    <lineage>
        <taxon>Eukaryota</taxon>
        <taxon>Fungi</taxon>
        <taxon>Dikarya</taxon>
        <taxon>Ascomycota</taxon>
        <taxon>Pezizomycotina</taxon>
        <taxon>Sordariomycetes</taxon>
        <taxon>Xylariomycetidae</taxon>
        <taxon>Xylariales</taxon>
        <taxon>Xylariaceae</taxon>
        <taxon>Xylaria</taxon>
    </lineage>
</organism>
<sequence length="92" mass="10660">MSSHHNTIIWVALNSLDDDIRRVYRVYHRINEGDRVYNVARLQLLNHRFSFFAGQTECRNVVWGRRAKRSAQSSSFGVIDNRCDSASSSCKL</sequence>
<gene>
    <name evidence="2" type="ORF">RRF57_010482</name>
</gene>
<reference evidence="2 3" key="1">
    <citation type="submission" date="2023-10" db="EMBL/GenBank/DDBJ databases">
        <title>Draft genome sequence of Xylaria bambusicola isolate GMP-LS, the root and basal stem rot pathogen of sugarcane in Indonesia.</title>
        <authorList>
            <person name="Selvaraj P."/>
            <person name="Muralishankar V."/>
            <person name="Muruganantham S."/>
            <person name="Sp S."/>
            <person name="Haryani S."/>
            <person name="Lau K.J.X."/>
            <person name="Naqvi N.I."/>
        </authorList>
    </citation>
    <scope>NUCLEOTIDE SEQUENCE [LARGE SCALE GENOMIC DNA]</scope>
    <source>
        <strain evidence="2">GMP-LS</strain>
    </source>
</reference>
<name>A0AAN7V1H5_9PEZI</name>
<accession>A0AAN7V1H5</accession>
<proteinExistence type="predicted"/>
<keyword evidence="3" id="KW-1185">Reference proteome</keyword>
<evidence type="ECO:0000256" key="1">
    <source>
        <dbReference type="SAM" id="MobiDB-lite"/>
    </source>
</evidence>
<protein>
    <submittedName>
        <fullName evidence="2">Uncharacterized protein</fullName>
    </submittedName>
</protein>
<evidence type="ECO:0000313" key="2">
    <source>
        <dbReference type="EMBL" id="KAK5634769.1"/>
    </source>
</evidence>
<dbReference type="Proteomes" id="UP001305414">
    <property type="component" value="Unassembled WGS sequence"/>
</dbReference>
<feature type="region of interest" description="Disordered" evidence="1">
    <location>
        <begin position="71"/>
        <end position="92"/>
    </location>
</feature>